<evidence type="ECO:0000259" key="6">
    <source>
        <dbReference type="PROSITE" id="PS50850"/>
    </source>
</evidence>
<keyword evidence="8" id="KW-1185">Reference proteome</keyword>
<evidence type="ECO:0000256" key="3">
    <source>
        <dbReference type="ARBA" id="ARBA00022989"/>
    </source>
</evidence>
<accession>A0A2A9PI53</accession>
<keyword evidence="3 5" id="KW-1133">Transmembrane helix</keyword>
<feature type="transmembrane region" description="Helical" evidence="5">
    <location>
        <begin position="431"/>
        <end position="456"/>
    </location>
</feature>
<gene>
    <name evidence="7" type="ORF">XA68_10737</name>
</gene>
<feature type="domain" description="Major facilitator superfamily (MFS) profile" evidence="6">
    <location>
        <begin position="74"/>
        <end position="521"/>
    </location>
</feature>
<evidence type="ECO:0000256" key="2">
    <source>
        <dbReference type="ARBA" id="ARBA00022692"/>
    </source>
</evidence>
<feature type="transmembrane region" description="Helical" evidence="5">
    <location>
        <begin position="140"/>
        <end position="159"/>
    </location>
</feature>
<dbReference type="Gene3D" id="1.20.1250.20">
    <property type="entry name" value="MFS general substrate transporter like domains"/>
    <property type="match status" value="1"/>
</dbReference>
<sequence>MDRPRRPPSVEHSVDEGSVVTLENGGGSLPNQPPGTVNLLSKLQAGQEGKLTLIPQPSGHPNDPLGWPLWRKACNFALLAAMTMSIFSGLAIQHIFWSRLKNELHTDYTELTRVKATQLGAEAMACIVFIPFAKKYGRRPVYIVSTLLFTAATWWSAYMKTLTELFIIDIIKGFAGAVNETAVQMSIRDMFFVNQRGTANGIYLIALTTGTSLSPLAAGAQATAYGWRSSFMTLAGAMTAITTLFCFAFEETKFVPATAHSSGNVYDKESLNLSPNGSVKEETGRTSTKARYPHNMRLQLVTPTDESLWRTAIEPLEACHMPHVIITGLLFGLGLAYVVILGSMKAIIFPEPPYNFNPRQLGMLQLGPLIGSALAGLYGGLLSDKAIVWFAKRNNGVFEPEMRLYLLPFPAILMSAGIATFGVTAGLGMHWIYPSIGSAMTSFGFSSTADLVLTVIIDAYPDIISQSFVVIAFFRNIIGMAGVLSLTPWRQSMGTVHMFIVIAVLSLVVNGFALPLVIWGKRLRAKTAPRYYRMASAVQSRKN</sequence>
<dbReference type="SUPFAM" id="SSF103473">
    <property type="entry name" value="MFS general substrate transporter"/>
    <property type="match status" value="1"/>
</dbReference>
<dbReference type="OrthoDB" id="5215911at2759"/>
<evidence type="ECO:0000313" key="8">
    <source>
        <dbReference type="Proteomes" id="UP000037136"/>
    </source>
</evidence>
<keyword evidence="4 5" id="KW-0472">Membrane</keyword>
<keyword evidence="2 5" id="KW-0812">Transmembrane</keyword>
<dbReference type="AlphaFoldDB" id="A0A2A9PI53"/>
<feature type="transmembrane region" description="Helical" evidence="5">
    <location>
        <begin position="498"/>
        <end position="520"/>
    </location>
</feature>
<evidence type="ECO:0000256" key="1">
    <source>
        <dbReference type="ARBA" id="ARBA00004141"/>
    </source>
</evidence>
<dbReference type="PANTHER" id="PTHR23502">
    <property type="entry name" value="MAJOR FACILITATOR SUPERFAMILY"/>
    <property type="match status" value="1"/>
</dbReference>
<reference evidence="7 8" key="2">
    <citation type="journal article" date="2017" name="Sci. Rep.">
        <title>Ant-infecting Ophiocordyceps genomes reveal a high diversity of potential behavioral manipulation genes and a possible major role for enterotoxins.</title>
        <authorList>
            <person name="de Bekker C."/>
            <person name="Ohm R.A."/>
            <person name="Evans H.C."/>
            <person name="Brachmann A."/>
            <person name="Hughes D.P."/>
        </authorList>
    </citation>
    <scope>NUCLEOTIDE SEQUENCE [LARGE SCALE GENOMIC DNA]</scope>
    <source>
        <strain evidence="7 8">SC16a</strain>
    </source>
</reference>
<dbReference type="Proteomes" id="UP000037136">
    <property type="component" value="Unassembled WGS sequence"/>
</dbReference>
<proteinExistence type="predicted"/>
<feature type="transmembrane region" description="Helical" evidence="5">
    <location>
        <begin position="202"/>
        <end position="225"/>
    </location>
</feature>
<dbReference type="PANTHER" id="PTHR23502:SF50">
    <property type="entry name" value="TRANSPORTER, PUTATIVE (AFU_ORTHOLOGUE AFUA_5G00430)-RELATED"/>
    <property type="match status" value="1"/>
</dbReference>
<feature type="transmembrane region" description="Helical" evidence="5">
    <location>
        <begin position="404"/>
        <end position="425"/>
    </location>
</feature>
<feature type="transmembrane region" description="Helical" evidence="5">
    <location>
        <begin position="231"/>
        <end position="249"/>
    </location>
</feature>
<organism evidence="7 8">
    <name type="scientific">Ophiocordyceps unilateralis</name>
    <name type="common">Zombie-ant fungus</name>
    <name type="synonym">Torrubia unilateralis</name>
    <dbReference type="NCBI Taxonomy" id="268505"/>
    <lineage>
        <taxon>Eukaryota</taxon>
        <taxon>Fungi</taxon>
        <taxon>Dikarya</taxon>
        <taxon>Ascomycota</taxon>
        <taxon>Pezizomycotina</taxon>
        <taxon>Sordariomycetes</taxon>
        <taxon>Hypocreomycetidae</taxon>
        <taxon>Hypocreales</taxon>
        <taxon>Ophiocordycipitaceae</taxon>
        <taxon>Ophiocordyceps</taxon>
    </lineage>
</organism>
<name>A0A2A9PI53_OPHUN</name>
<evidence type="ECO:0000313" key="7">
    <source>
        <dbReference type="EMBL" id="PFH60570.1"/>
    </source>
</evidence>
<dbReference type="InterPro" id="IPR011701">
    <property type="entry name" value="MFS"/>
</dbReference>
<dbReference type="GO" id="GO:0022857">
    <property type="term" value="F:transmembrane transporter activity"/>
    <property type="evidence" value="ECO:0007669"/>
    <property type="project" value="InterPro"/>
</dbReference>
<feature type="transmembrane region" description="Helical" evidence="5">
    <location>
        <begin position="468"/>
        <end position="486"/>
    </location>
</feature>
<feature type="transmembrane region" description="Helical" evidence="5">
    <location>
        <begin position="361"/>
        <end position="383"/>
    </location>
</feature>
<dbReference type="EMBL" id="LAZP02000120">
    <property type="protein sequence ID" value="PFH60570.1"/>
    <property type="molecule type" value="Genomic_DNA"/>
</dbReference>
<protein>
    <recommendedName>
        <fullName evidence="6">Major facilitator superfamily (MFS) profile domain-containing protein</fullName>
    </recommendedName>
</protein>
<comment type="subcellular location">
    <subcellularLocation>
        <location evidence="1">Membrane</location>
        <topology evidence="1">Multi-pass membrane protein</topology>
    </subcellularLocation>
</comment>
<dbReference type="InterPro" id="IPR020846">
    <property type="entry name" value="MFS_dom"/>
</dbReference>
<dbReference type="GO" id="GO:0005886">
    <property type="term" value="C:plasma membrane"/>
    <property type="evidence" value="ECO:0007669"/>
    <property type="project" value="TreeGrafter"/>
</dbReference>
<feature type="transmembrane region" description="Helical" evidence="5">
    <location>
        <begin position="76"/>
        <end position="96"/>
    </location>
</feature>
<comment type="caution">
    <text evidence="7">The sequence shown here is derived from an EMBL/GenBank/DDBJ whole genome shotgun (WGS) entry which is preliminary data.</text>
</comment>
<dbReference type="InterPro" id="IPR036259">
    <property type="entry name" value="MFS_trans_sf"/>
</dbReference>
<evidence type="ECO:0000256" key="4">
    <source>
        <dbReference type="ARBA" id="ARBA00023136"/>
    </source>
</evidence>
<dbReference type="STRING" id="268505.A0A2A9PI53"/>
<reference evidence="7 8" key="1">
    <citation type="journal article" date="2015" name="BMC Genomics">
        <title>Gene expression during zombie ant biting behavior reflects the complexity underlying fungal parasitic behavioral manipulation.</title>
        <authorList>
            <person name="de Bekker C."/>
            <person name="Ohm R.A."/>
            <person name="Loreto R.G."/>
            <person name="Sebastian A."/>
            <person name="Albert I."/>
            <person name="Merrow M."/>
            <person name="Brachmann A."/>
            <person name="Hughes D.P."/>
        </authorList>
    </citation>
    <scope>NUCLEOTIDE SEQUENCE [LARGE SCALE GENOMIC DNA]</scope>
    <source>
        <strain evidence="7 8">SC16a</strain>
    </source>
</reference>
<dbReference type="Pfam" id="PF07690">
    <property type="entry name" value="MFS_1"/>
    <property type="match status" value="1"/>
</dbReference>
<dbReference type="PROSITE" id="PS50850">
    <property type="entry name" value="MFS"/>
    <property type="match status" value="1"/>
</dbReference>
<feature type="transmembrane region" description="Helical" evidence="5">
    <location>
        <begin position="324"/>
        <end position="349"/>
    </location>
</feature>
<evidence type="ECO:0000256" key="5">
    <source>
        <dbReference type="SAM" id="Phobius"/>
    </source>
</evidence>